<organism evidence="1 2">
    <name type="scientific">Ruminococcus turbiniformis</name>
    <dbReference type="NCBI Taxonomy" id="2881258"/>
    <lineage>
        <taxon>Bacteria</taxon>
        <taxon>Bacillati</taxon>
        <taxon>Bacillota</taxon>
        <taxon>Clostridia</taxon>
        <taxon>Eubacteriales</taxon>
        <taxon>Oscillospiraceae</taxon>
        <taxon>Ruminococcus</taxon>
    </lineage>
</organism>
<gene>
    <name evidence="1" type="ORF">LKD70_17470</name>
</gene>
<comment type="caution">
    <text evidence="1">The sequence shown here is derived from an EMBL/GenBank/DDBJ whole genome shotgun (WGS) entry which is preliminary data.</text>
</comment>
<dbReference type="EMBL" id="JAJEQX010000054">
    <property type="protein sequence ID" value="MCC2256174.1"/>
    <property type="molecule type" value="Genomic_DNA"/>
</dbReference>
<evidence type="ECO:0000313" key="1">
    <source>
        <dbReference type="EMBL" id="MCC2256174.1"/>
    </source>
</evidence>
<protein>
    <submittedName>
        <fullName evidence="1">Uncharacterized protein</fullName>
    </submittedName>
</protein>
<keyword evidence="2" id="KW-1185">Reference proteome</keyword>
<accession>A0ABS8G2V8</accession>
<sequence>MGGMICRQPNGLLCRHSTITDCITDYNMTEQDYIDLCVERALYWARKDIEEDNHRYINSGTTEEEYLKQCAYNAKIEAEEVLKSYIQSFEMIKKLYLPNNMPEEEFAEILEIMQHPVGEGECKP</sequence>
<proteinExistence type="predicted"/>
<dbReference type="RefSeq" id="WP_227709152.1">
    <property type="nucleotide sequence ID" value="NZ_JAJEQX010000054.1"/>
</dbReference>
<name>A0ABS8G2V8_9FIRM</name>
<evidence type="ECO:0000313" key="2">
    <source>
        <dbReference type="Proteomes" id="UP001198151"/>
    </source>
</evidence>
<dbReference type="Proteomes" id="UP001198151">
    <property type="component" value="Unassembled WGS sequence"/>
</dbReference>
<reference evidence="1 2" key="1">
    <citation type="submission" date="2021-10" db="EMBL/GenBank/DDBJ databases">
        <title>Anaerobic single-cell dispensing facilitates the cultivation of human gut bacteria.</title>
        <authorList>
            <person name="Afrizal A."/>
        </authorList>
    </citation>
    <scope>NUCLEOTIDE SEQUENCE [LARGE SCALE GENOMIC DNA]</scope>
    <source>
        <strain evidence="1 2">CLA-AA-H200</strain>
    </source>
</reference>